<dbReference type="GO" id="GO:0016746">
    <property type="term" value="F:acyltransferase activity"/>
    <property type="evidence" value="ECO:0007669"/>
    <property type="project" value="UniProtKB-KW"/>
</dbReference>
<keyword evidence="1" id="KW-0472">Membrane</keyword>
<dbReference type="EMBL" id="PIPM01000011">
    <property type="protein sequence ID" value="RUO29532.1"/>
    <property type="molecule type" value="Genomic_DNA"/>
</dbReference>
<evidence type="ECO:0000259" key="2">
    <source>
        <dbReference type="SMART" id="SM00563"/>
    </source>
</evidence>
<dbReference type="Proteomes" id="UP000288405">
    <property type="component" value="Unassembled WGS sequence"/>
</dbReference>
<keyword evidence="3" id="KW-0012">Acyltransferase</keyword>
<keyword evidence="4" id="KW-1185">Reference proteome</keyword>
<keyword evidence="1" id="KW-0812">Transmembrane</keyword>
<dbReference type="GO" id="GO:0005886">
    <property type="term" value="C:plasma membrane"/>
    <property type="evidence" value="ECO:0007669"/>
    <property type="project" value="TreeGrafter"/>
</dbReference>
<keyword evidence="3" id="KW-0808">Transferase</keyword>
<accession>A0A432WCP8</accession>
<dbReference type="InterPro" id="IPR002123">
    <property type="entry name" value="Plipid/glycerol_acylTrfase"/>
</dbReference>
<proteinExistence type="predicted"/>
<dbReference type="SUPFAM" id="SSF69593">
    <property type="entry name" value="Glycerol-3-phosphate (1)-acyltransferase"/>
    <property type="match status" value="1"/>
</dbReference>
<dbReference type="OrthoDB" id="319710at2"/>
<comment type="caution">
    <text evidence="3">The sequence shown here is derived from an EMBL/GenBank/DDBJ whole genome shotgun (WGS) entry which is preliminary data.</text>
</comment>
<dbReference type="PANTHER" id="PTHR10983:SF15">
    <property type="entry name" value="ACYLTRANSFERASE YIHG-RELATED"/>
    <property type="match status" value="1"/>
</dbReference>
<dbReference type="CDD" id="cd07990">
    <property type="entry name" value="LPLAT_LCLAT1-like"/>
    <property type="match status" value="1"/>
</dbReference>
<evidence type="ECO:0000313" key="3">
    <source>
        <dbReference type="EMBL" id="RUO29532.1"/>
    </source>
</evidence>
<protein>
    <submittedName>
        <fullName evidence="3">Acyltransferase</fullName>
    </submittedName>
</protein>
<dbReference type="SMART" id="SM00563">
    <property type="entry name" value="PlsC"/>
    <property type="match status" value="1"/>
</dbReference>
<dbReference type="NCBIfam" id="NF010621">
    <property type="entry name" value="PRK14014.1"/>
    <property type="match status" value="1"/>
</dbReference>
<evidence type="ECO:0000256" key="1">
    <source>
        <dbReference type="SAM" id="Phobius"/>
    </source>
</evidence>
<dbReference type="PANTHER" id="PTHR10983">
    <property type="entry name" value="1-ACYLGLYCEROL-3-PHOSPHATE ACYLTRANSFERASE-RELATED"/>
    <property type="match status" value="1"/>
</dbReference>
<gene>
    <name evidence="3" type="ORF">CWE11_09805</name>
</gene>
<reference evidence="3 4" key="1">
    <citation type="journal article" date="2011" name="Front. Microbiol.">
        <title>Genomic signatures of strain selection and enhancement in Bacillus atrophaeus var. globigii, a historical biowarfare simulant.</title>
        <authorList>
            <person name="Gibbons H.S."/>
            <person name="Broomall S.M."/>
            <person name="McNew L.A."/>
            <person name="Daligault H."/>
            <person name="Chapman C."/>
            <person name="Bruce D."/>
            <person name="Karavis M."/>
            <person name="Krepps M."/>
            <person name="McGregor P.A."/>
            <person name="Hong C."/>
            <person name="Park K.H."/>
            <person name="Akmal A."/>
            <person name="Feldman A."/>
            <person name="Lin J.S."/>
            <person name="Chang W.E."/>
            <person name="Higgs B.W."/>
            <person name="Demirev P."/>
            <person name="Lindquist J."/>
            <person name="Liem A."/>
            <person name="Fochler E."/>
            <person name="Read T.D."/>
            <person name="Tapia R."/>
            <person name="Johnson S."/>
            <person name="Bishop-Lilly K.A."/>
            <person name="Detter C."/>
            <person name="Han C."/>
            <person name="Sozhamannan S."/>
            <person name="Rosenzweig C.N."/>
            <person name="Skowronski E.W."/>
        </authorList>
    </citation>
    <scope>NUCLEOTIDE SEQUENCE [LARGE SCALE GENOMIC DNA]</scope>
    <source>
        <strain evidence="3 4">GYP-17</strain>
    </source>
</reference>
<feature type="transmembrane region" description="Helical" evidence="1">
    <location>
        <begin position="12"/>
        <end position="35"/>
    </location>
</feature>
<feature type="domain" description="Phospholipid/glycerol acyltransferase" evidence="2">
    <location>
        <begin position="89"/>
        <end position="231"/>
    </location>
</feature>
<dbReference type="Pfam" id="PF01553">
    <property type="entry name" value="Acyltransferase"/>
    <property type="match status" value="1"/>
</dbReference>
<dbReference type="AlphaFoldDB" id="A0A432WCP8"/>
<evidence type="ECO:0000313" key="4">
    <source>
        <dbReference type="Proteomes" id="UP000288405"/>
    </source>
</evidence>
<keyword evidence="1" id="KW-1133">Transmembrane helix</keyword>
<name>A0A432WCP8_9GAMM</name>
<dbReference type="RefSeq" id="WP_126777441.1">
    <property type="nucleotide sequence ID" value="NZ_PIPM01000011.1"/>
</dbReference>
<sequence>MFSFLPAPLRVLINFLWGAIATLVIGLTVILLGIFKFLIPIPPFQRFVSRLANGVFRGWAYSVSWMFKISYPIEWIIEGDLPDDRNGWYMILCNHQSWVDIPALMHLSRKQLPMPRFFLKQELFWVPVIGVGCWVLDMPFMKRYSREQIEKNPALKGKDIETTREKCEKFRHIPTTVINFCEGTRFTPEKHQKKQSPFQHLLPPKAGGTSFTLQAMGNQFQEILDITLVYPERNEERSIVLDLLAGRLKKIYVYIDRIPVTDDLRGDYFNDPRFRDHFQNWLNGRWSLKDQRIQEVLERESV</sequence>
<organism evidence="3 4">
    <name type="scientific">Aliidiomarina sanyensis</name>
    <dbReference type="NCBI Taxonomy" id="1249555"/>
    <lineage>
        <taxon>Bacteria</taxon>
        <taxon>Pseudomonadati</taxon>
        <taxon>Pseudomonadota</taxon>
        <taxon>Gammaproteobacteria</taxon>
        <taxon>Alteromonadales</taxon>
        <taxon>Idiomarinaceae</taxon>
        <taxon>Aliidiomarina</taxon>
    </lineage>
</organism>